<evidence type="ECO:0000313" key="2">
    <source>
        <dbReference type="Proteomes" id="UP001239111"/>
    </source>
</evidence>
<dbReference type="EMBL" id="CM056743">
    <property type="protein sequence ID" value="KAJ8673821.1"/>
    <property type="molecule type" value="Genomic_DNA"/>
</dbReference>
<dbReference type="Proteomes" id="UP001239111">
    <property type="component" value="Chromosome 3"/>
</dbReference>
<gene>
    <name evidence="1" type="ORF">QAD02_005083</name>
</gene>
<evidence type="ECO:0000313" key="1">
    <source>
        <dbReference type="EMBL" id="KAJ8673821.1"/>
    </source>
</evidence>
<organism evidence="1 2">
    <name type="scientific">Eretmocerus hayati</name>
    <dbReference type="NCBI Taxonomy" id="131215"/>
    <lineage>
        <taxon>Eukaryota</taxon>
        <taxon>Metazoa</taxon>
        <taxon>Ecdysozoa</taxon>
        <taxon>Arthropoda</taxon>
        <taxon>Hexapoda</taxon>
        <taxon>Insecta</taxon>
        <taxon>Pterygota</taxon>
        <taxon>Neoptera</taxon>
        <taxon>Endopterygota</taxon>
        <taxon>Hymenoptera</taxon>
        <taxon>Apocrita</taxon>
        <taxon>Proctotrupomorpha</taxon>
        <taxon>Chalcidoidea</taxon>
        <taxon>Aphelinidae</taxon>
        <taxon>Aphelininae</taxon>
        <taxon>Eretmocerus</taxon>
    </lineage>
</organism>
<accession>A0ACC2NRQ5</accession>
<reference evidence="1" key="1">
    <citation type="submission" date="2023-04" db="EMBL/GenBank/DDBJ databases">
        <title>A chromosome-level genome assembly of the parasitoid wasp Eretmocerus hayati.</title>
        <authorList>
            <person name="Zhong Y."/>
            <person name="Liu S."/>
            <person name="Liu Y."/>
        </authorList>
    </citation>
    <scope>NUCLEOTIDE SEQUENCE</scope>
    <source>
        <strain evidence="1">ZJU_SS_LIU_2023</strain>
    </source>
</reference>
<proteinExistence type="predicted"/>
<sequence length="240" mass="26180">MIFSILLSVSGGVSSISLTYSSTDAPYKSSAVVKYDSNPLFSAIILAPGYVLTVDKFDPGDYDIADTLRVTTNMSSTAFGRRDYDVEDILHSDENLSNFVLLSLRDPIVYGNGVGPARINPRDEVATTGNAILVCWTGSSIYDIKQVSTKFRILSTEDCKLRREEELIPDDYICLELPHTSIVPKCAAGSFGGGVFVGGYLVAIVDTIPLGGYKHNEVAFFPKISAADKYWIRQKIGLIN</sequence>
<protein>
    <submittedName>
        <fullName evidence="1">Uncharacterized protein</fullName>
    </submittedName>
</protein>
<keyword evidence="2" id="KW-1185">Reference proteome</keyword>
<comment type="caution">
    <text evidence="1">The sequence shown here is derived from an EMBL/GenBank/DDBJ whole genome shotgun (WGS) entry which is preliminary data.</text>
</comment>
<name>A0ACC2NRQ5_9HYME</name>